<dbReference type="EMBL" id="RQTK01001268">
    <property type="protein sequence ID" value="RUS71131.1"/>
    <property type="molecule type" value="Genomic_DNA"/>
</dbReference>
<gene>
    <name evidence="5" type="ORF">EGW08_021110</name>
</gene>
<dbReference type="SMART" id="SM00325">
    <property type="entry name" value="RhoGEF"/>
    <property type="match status" value="1"/>
</dbReference>
<dbReference type="InterPro" id="IPR039919">
    <property type="entry name" value="ARHGEF10/ARHGEF17"/>
</dbReference>
<feature type="compositionally biased region" description="Polar residues" evidence="3">
    <location>
        <begin position="53"/>
        <end position="69"/>
    </location>
</feature>
<dbReference type="GO" id="GO:0051496">
    <property type="term" value="P:positive regulation of stress fiber assembly"/>
    <property type="evidence" value="ECO:0007669"/>
    <property type="project" value="TreeGrafter"/>
</dbReference>
<feature type="region of interest" description="Disordered" evidence="3">
    <location>
        <begin position="1417"/>
        <end position="1436"/>
    </location>
</feature>
<evidence type="ECO:0000313" key="5">
    <source>
        <dbReference type="EMBL" id="RUS71131.1"/>
    </source>
</evidence>
<feature type="region of interest" description="Disordered" evidence="3">
    <location>
        <begin position="236"/>
        <end position="262"/>
    </location>
</feature>
<evidence type="ECO:0000256" key="3">
    <source>
        <dbReference type="SAM" id="MobiDB-lite"/>
    </source>
</evidence>
<reference evidence="5 6" key="1">
    <citation type="submission" date="2019-01" db="EMBL/GenBank/DDBJ databases">
        <title>A draft genome assembly of the solar-powered sea slug Elysia chlorotica.</title>
        <authorList>
            <person name="Cai H."/>
            <person name="Li Q."/>
            <person name="Fang X."/>
            <person name="Li J."/>
            <person name="Curtis N.E."/>
            <person name="Altenburger A."/>
            <person name="Shibata T."/>
            <person name="Feng M."/>
            <person name="Maeda T."/>
            <person name="Schwartz J.A."/>
            <person name="Shigenobu S."/>
            <person name="Lundholm N."/>
            <person name="Nishiyama T."/>
            <person name="Yang H."/>
            <person name="Hasebe M."/>
            <person name="Li S."/>
            <person name="Pierce S.K."/>
            <person name="Wang J."/>
        </authorList>
    </citation>
    <scope>NUCLEOTIDE SEQUENCE [LARGE SCALE GENOMIC DNA]</scope>
    <source>
        <strain evidence="5">EC2010</strain>
        <tissue evidence="5">Whole organism of an adult</tissue>
    </source>
</reference>
<accession>A0A3S1B3J8</accession>
<evidence type="ECO:0000256" key="2">
    <source>
        <dbReference type="SAM" id="Coils"/>
    </source>
</evidence>
<dbReference type="Pfam" id="PF00621">
    <property type="entry name" value="RhoGEF"/>
    <property type="match status" value="1"/>
</dbReference>
<feature type="domain" description="DH" evidence="4">
    <location>
        <begin position="315"/>
        <end position="500"/>
    </location>
</feature>
<feature type="compositionally biased region" description="Low complexity" evidence="3">
    <location>
        <begin position="111"/>
        <end position="127"/>
    </location>
</feature>
<feature type="region of interest" description="Disordered" evidence="3">
    <location>
        <begin position="1339"/>
        <end position="1400"/>
    </location>
</feature>
<sequence>MHIHHHYNHYRHNHRPQRQFQEEITLPPLFYHTPVIPAESMYHPAHLSAEKVSPTSLTSSDPSQTTGHTDPSGLGKIYYLSTAVPVFEDPGSVTVTTTTTLEAHSPEVLQSSASSGSSSMNRSANRGVQGGSGQAVPVDFLNPLTLPDHVTSKGTEYSRLYFRSTNQARVTESQKRHLTEGGYGSLSSLASQGSVGSYHGNSADGDDISLDWGSEFDDDDESVDVEEVNQMLRQMDQEAAASAQADKPLPPKPHKPKGGFSPTNLLFRQQTPGPPTSTFYNALETGCLPVFINPEKHPPPELPPCPEGLSENQKKRRMIIELIISSERSYMESLERVIKDYERAILEFIPGLKSSLRPVFTAMREIVSHHKMFQIELAESVKNWDRNEKIGDIFTASFSKTMLVQAYSTFVNNFAQGMDEIRSLQRTRQNFDDFLRKQEKLGADRLSIFGLMVKPVQRFPQFIMVLQDLIKYTPRSHPDRGSLQLALTELETVAYQLNERKRRSEQKFQARQVTRSLARQKISSLLTGGVGGGLEGDAGGVDGRLAAGDRRLIRFDDVEQVFGDFGSMKSKPRRLILMNDLIMCCKVIEKEQAGYRVEKLDLKWMAKLSDLELKDTTMTPDMERVLKKEPGKIHLITSQLEKPEDDPFHLYADLREMLHDYSKLEQVISLLGSLKRSYTSHGLREELVHEVCQDLENMIHIKDEQLRVVNSCTIQLVNHSRSDKPQYVIQTQTAAGKEDWCTDLILAKLAREKSNKLAWDAPSSSDETEFDVVPAHFMKHIVVDRPKNYTKIRCASPIFLHPDKSPFGLGVQHLWVCSSTPTHGQVSVLSIHNSRPALVESFKACSCDIMAAELVPGCGVDTNPDQFIFSQDTVWVATAQRQIIIFPLTSEDGVRRNPLAVFSTPSVTVSFKFVDERLFCGFENGTMNVFSRITSGGWTVSRPTQLKFGTAAIRLHFIHEEDIWLSCGSKLLLVEIDSLLTKSTHTLSANFESGINQVVKAGVGIWVSFTDSAYIKLYHIETMENLQEISIGNFVHRIKTEKLWTLNGNTENLVVMSLAESKGLLWIGTSVGVVLTLPLPRLSDGVPLYRGRPSISMHAHRSPVRFLVALHCATSTLEMNRNSSLRYTLRQRQSRRNLEREKVELEESHKRRMAEQGELLVEVDSPTGVNGTTLLDCVPDADALRDSTAACWGSEASGEYVSEREIQEAVSQAASPTTQGSTQKSLKKWDENGEYSLAKVNSSSNPSLTELVGQREGAQVRSSMHPAGSNGPGVTRKESLDDTAVAMRRKLSFRSELANRIMVTSRTMSRSHVDLSSYMNEVEMYYDYLLEDAASDIDEEDFSEDDEEQFNNVENSDGKGKAEKKDKKDKKKPSKDKAKMQVTKEKTATNHKLSKRSSILKRSSEPVIDKNGVTLRLPASGKERGDNPLAVKNSAVSPAGTLTSPISTTPKSFGGAGGFLRGTGARASTSRKANTNNAVIVLSGGDGYCDLDASRSQFKTDDACVQLWLYKY</sequence>
<feature type="compositionally biased region" description="Acidic residues" evidence="3">
    <location>
        <begin position="1339"/>
        <end position="1349"/>
    </location>
</feature>
<dbReference type="Proteomes" id="UP000271974">
    <property type="component" value="Unassembled WGS sequence"/>
</dbReference>
<dbReference type="GO" id="GO:0005737">
    <property type="term" value="C:cytoplasm"/>
    <property type="evidence" value="ECO:0007669"/>
    <property type="project" value="UniProtKB-ARBA"/>
</dbReference>
<organism evidence="5 6">
    <name type="scientific">Elysia chlorotica</name>
    <name type="common">Eastern emerald elysia</name>
    <name type="synonym">Sea slug</name>
    <dbReference type="NCBI Taxonomy" id="188477"/>
    <lineage>
        <taxon>Eukaryota</taxon>
        <taxon>Metazoa</taxon>
        <taxon>Spiralia</taxon>
        <taxon>Lophotrochozoa</taxon>
        <taxon>Mollusca</taxon>
        <taxon>Gastropoda</taxon>
        <taxon>Heterobranchia</taxon>
        <taxon>Euthyneura</taxon>
        <taxon>Panpulmonata</taxon>
        <taxon>Sacoglossa</taxon>
        <taxon>Placobranchoidea</taxon>
        <taxon>Plakobranchidae</taxon>
        <taxon>Elysia</taxon>
    </lineage>
</organism>
<comment type="caution">
    <text evidence="5">The sequence shown here is derived from an EMBL/GenBank/DDBJ whole genome shotgun (WGS) entry which is preliminary data.</text>
</comment>
<evidence type="ECO:0000259" key="4">
    <source>
        <dbReference type="PROSITE" id="PS50010"/>
    </source>
</evidence>
<feature type="coiled-coil region" evidence="2">
    <location>
        <begin position="1128"/>
        <end position="1155"/>
    </location>
</feature>
<feature type="region of interest" description="Disordered" evidence="3">
    <location>
        <begin position="100"/>
        <end position="135"/>
    </location>
</feature>
<protein>
    <recommendedName>
        <fullName evidence="4">DH domain-containing protein</fullName>
    </recommendedName>
</protein>
<dbReference type="OrthoDB" id="28697at2759"/>
<keyword evidence="2" id="KW-0175">Coiled coil</keyword>
<dbReference type="GO" id="GO:0030036">
    <property type="term" value="P:actin cytoskeleton organization"/>
    <property type="evidence" value="ECO:0007669"/>
    <property type="project" value="TreeGrafter"/>
</dbReference>
<dbReference type="InterPro" id="IPR035899">
    <property type="entry name" value="DBL_dom_sf"/>
</dbReference>
<dbReference type="InterPro" id="IPR000219">
    <property type="entry name" value="DH_dom"/>
</dbReference>
<proteinExistence type="predicted"/>
<dbReference type="Pfam" id="PF19057">
    <property type="entry name" value="PH_19"/>
    <property type="match status" value="1"/>
</dbReference>
<evidence type="ECO:0000256" key="1">
    <source>
        <dbReference type="ARBA" id="ARBA00022658"/>
    </source>
</evidence>
<dbReference type="PROSITE" id="PS50010">
    <property type="entry name" value="DH_2"/>
    <property type="match status" value="1"/>
</dbReference>
<feature type="region of interest" description="Disordered" evidence="3">
    <location>
        <begin position="48"/>
        <end position="73"/>
    </location>
</feature>
<feature type="region of interest" description="Disordered" evidence="3">
    <location>
        <begin position="1258"/>
        <end position="1281"/>
    </location>
</feature>
<dbReference type="PANTHER" id="PTHR12877:SF7">
    <property type="entry name" value="RHO GUANINE NUCLEOTIDE EXCHANGE FACTOR 10-LIKE PROTEIN"/>
    <property type="match status" value="1"/>
</dbReference>
<keyword evidence="6" id="KW-1185">Reference proteome</keyword>
<dbReference type="Pfam" id="PF19056">
    <property type="entry name" value="WD40_2"/>
    <property type="match status" value="1"/>
</dbReference>
<dbReference type="FunFam" id="1.20.900.10:FF:000003">
    <property type="entry name" value="Rho guanine nucleotide exchange factor 10 like"/>
    <property type="match status" value="1"/>
</dbReference>
<keyword evidence="1" id="KW-0344">Guanine-nucleotide releasing factor</keyword>
<dbReference type="STRING" id="188477.A0A3S1B3J8"/>
<name>A0A3S1B3J8_ELYCH</name>
<dbReference type="SUPFAM" id="SSF48065">
    <property type="entry name" value="DBL homology domain (DH-domain)"/>
    <property type="match status" value="1"/>
</dbReference>
<dbReference type="GO" id="GO:0005085">
    <property type="term" value="F:guanyl-nucleotide exchange factor activity"/>
    <property type="evidence" value="ECO:0007669"/>
    <property type="project" value="UniProtKB-KW"/>
</dbReference>
<feature type="compositionally biased region" description="Basic and acidic residues" evidence="3">
    <location>
        <begin position="1375"/>
        <end position="1388"/>
    </location>
</feature>
<dbReference type="PANTHER" id="PTHR12877">
    <property type="entry name" value="RHO GUANINE NUCLEOTIDE EXCHANGE FACTOR"/>
    <property type="match status" value="1"/>
</dbReference>
<dbReference type="CDD" id="cd00160">
    <property type="entry name" value="RhoGEF"/>
    <property type="match status" value="1"/>
</dbReference>
<evidence type="ECO:0000313" key="6">
    <source>
        <dbReference type="Proteomes" id="UP000271974"/>
    </source>
</evidence>
<feature type="compositionally biased region" description="Basic and acidic residues" evidence="3">
    <location>
        <begin position="1356"/>
        <end position="1366"/>
    </location>
</feature>
<dbReference type="Gene3D" id="1.20.900.10">
    <property type="entry name" value="Dbl homology (DH) domain"/>
    <property type="match status" value="1"/>
</dbReference>